<evidence type="ECO:0000313" key="4">
    <source>
        <dbReference type="Proteomes" id="UP000011645"/>
    </source>
</evidence>
<keyword evidence="1" id="KW-0418">Kinase</keyword>
<protein>
    <submittedName>
        <fullName evidence="1">ATP-NAD/AcoX kinase</fullName>
    </submittedName>
</protein>
<evidence type="ECO:0000313" key="1">
    <source>
        <dbReference type="EMBL" id="ADJ13855.1"/>
    </source>
</evidence>
<dbReference type="InterPro" id="IPR002504">
    <property type="entry name" value="NADK"/>
</dbReference>
<reference evidence="1 3" key="1">
    <citation type="journal article" date="2010" name="J. Bacteriol.">
        <title>Complete genome sequence of Halalkalicoccus jeotgali B3(T), an extremely halophilic archaeon.</title>
        <authorList>
            <person name="Roh S.W."/>
            <person name="Nam Y.D."/>
            <person name="Nam S.H."/>
            <person name="Choi S.H."/>
            <person name="Park H.S."/>
            <person name="Bae J.W."/>
        </authorList>
    </citation>
    <scope>NUCLEOTIDE SEQUENCE [LARGE SCALE GENOMIC DNA]</scope>
    <source>
        <strain evidence="1">B3</strain>
        <strain evidence="3">DSM 18796 / CECT 7217 / JCM 14584 / KCTC 4019 / B3</strain>
    </source>
</reference>
<dbReference type="PANTHER" id="PTHR40697">
    <property type="entry name" value="ACETOIN CATABOLISM PROTEIN X"/>
    <property type="match status" value="1"/>
</dbReference>
<proteinExistence type="predicted"/>
<dbReference type="OrthoDB" id="45424at2157"/>
<dbReference type="EMBL" id="AOHV01000042">
    <property type="protein sequence ID" value="ELY34099.1"/>
    <property type="molecule type" value="Genomic_DNA"/>
</dbReference>
<sequence>MGETVGLIVNPAAGRDIRRLTGGASVVDNYAKRRVAECVLEGLTSVPDPPTALVMPDTARIAASAAEEVPDAETALLDLAIEGSAADTRRAAARFREEADAIVVLGGDGTSRDTALECGEVPLVSVSTGTNNVVPTAVDGTVAGAAAALVATGAVEEQDVTYRHGMVEAHTASGETVTGLASVELSNRSFIGTRATLDPADLAGGIVSRANPADIGLSSVAGAIASLAPDDSGAIGLRLVDPDLAPRTGRAIVAPGVVAGVGIEDQRHLAEGESMTVDVEEGVVGADGERELELVDELVEFRSAERGPRLVSVATLFEAAAGTGVFED</sequence>
<evidence type="ECO:0000313" key="3">
    <source>
        <dbReference type="Proteomes" id="UP000000390"/>
    </source>
</evidence>
<dbReference type="InterPro" id="IPR016064">
    <property type="entry name" value="NAD/diacylglycerol_kinase_sf"/>
</dbReference>
<dbReference type="STRING" id="795797.HacjB3_02310"/>
<gene>
    <name evidence="1" type="ordered locus">HacjB3_02310</name>
    <name evidence="2" type="ORF">C497_17007</name>
</gene>
<dbReference type="Gene3D" id="3.40.50.10330">
    <property type="entry name" value="Probable inorganic polyphosphate/atp-NAD kinase, domain 1"/>
    <property type="match status" value="1"/>
</dbReference>
<dbReference type="KEGG" id="hje:HacjB3_02310"/>
<keyword evidence="1" id="KW-0808">Transferase</keyword>
<dbReference type="PANTHER" id="PTHR40697:SF3">
    <property type="entry name" value="ACETOIN CATABOLISM PROTEIN X"/>
    <property type="match status" value="1"/>
</dbReference>
<dbReference type="InterPro" id="IPR039065">
    <property type="entry name" value="AcoX-like"/>
</dbReference>
<dbReference type="GO" id="GO:0003951">
    <property type="term" value="F:NAD+ kinase activity"/>
    <property type="evidence" value="ECO:0007669"/>
    <property type="project" value="InterPro"/>
</dbReference>
<dbReference type="EMBL" id="CP002062">
    <property type="protein sequence ID" value="ADJ13855.1"/>
    <property type="molecule type" value="Genomic_DNA"/>
</dbReference>
<dbReference type="Proteomes" id="UP000011645">
    <property type="component" value="Unassembled WGS sequence"/>
</dbReference>
<dbReference type="InterPro" id="IPR017438">
    <property type="entry name" value="ATP-NAD_kinase_N"/>
</dbReference>
<dbReference type="SUPFAM" id="SSF111331">
    <property type="entry name" value="NAD kinase/diacylglycerol kinase-like"/>
    <property type="match status" value="1"/>
</dbReference>
<dbReference type="AlphaFoldDB" id="D8J6H8"/>
<name>D8J6H8_HALJB</name>
<dbReference type="PATRIC" id="fig|795797.18.peg.469"/>
<accession>D8J6H8</accession>
<dbReference type="GO" id="GO:0006741">
    <property type="term" value="P:NADP+ biosynthetic process"/>
    <property type="evidence" value="ECO:0007669"/>
    <property type="project" value="InterPro"/>
</dbReference>
<dbReference type="Pfam" id="PF01513">
    <property type="entry name" value="NAD_kinase"/>
    <property type="match status" value="1"/>
</dbReference>
<keyword evidence="4" id="KW-1185">Reference proteome</keyword>
<reference evidence="2 4" key="2">
    <citation type="journal article" date="2014" name="PLoS Genet.">
        <title>Phylogenetically driven sequencing of extremely halophilic archaea reveals strategies for static and dynamic osmo-response.</title>
        <authorList>
            <person name="Becker E.A."/>
            <person name="Seitzer P.M."/>
            <person name="Tritt A."/>
            <person name="Larsen D."/>
            <person name="Krusor M."/>
            <person name="Yao A.I."/>
            <person name="Wu D."/>
            <person name="Madern D."/>
            <person name="Eisen J.A."/>
            <person name="Darling A.E."/>
            <person name="Facciotti M.T."/>
        </authorList>
    </citation>
    <scope>NUCLEOTIDE SEQUENCE [LARGE SCALE GENOMIC DNA]</scope>
    <source>
        <strain evidence="2">B3</strain>
        <strain evidence="4">DSM 18796 / CECT 7217 / JCM 14584 / KCTC 4019 / B3</strain>
    </source>
</reference>
<dbReference type="GeneID" id="9418262"/>
<dbReference type="RefSeq" id="WP_008418370.1">
    <property type="nucleotide sequence ID" value="NC_014297.1"/>
</dbReference>
<dbReference type="Proteomes" id="UP000000390">
    <property type="component" value="Chromosome"/>
</dbReference>
<dbReference type="HOGENOM" id="CLU_786821_0_0_2"/>
<evidence type="ECO:0000313" key="2">
    <source>
        <dbReference type="EMBL" id="ELY34099.1"/>
    </source>
</evidence>
<dbReference type="eggNOG" id="arCOG10655">
    <property type="taxonomic scope" value="Archaea"/>
</dbReference>
<organism evidence="1 3">
    <name type="scientific">Halalkalicoccus jeotgali (strain DSM 18796 / CECT 7217 / JCM 14584 / KCTC 4019 / B3)</name>
    <dbReference type="NCBI Taxonomy" id="795797"/>
    <lineage>
        <taxon>Archaea</taxon>
        <taxon>Methanobacteriati</taxon>
        <taxon>Methanobacteriota</taxon>
        <taxon>Stenosarchaea group</taxon>
        <taxon>Halobacteria</taxon>
        <taxon>Halobacteriales</taxon>
        <taxon>Halococcaceae</taxon>
        <taxon>Halalkalicoccus</taxon>
    </lineage>
</organism>